<evidence type="ECO:0000313" key="2">
    <source>
        <dbReference type="Proteomes" id="UP001160483"/>
    </source>
</evidence>
<dbReference type="AlphaFoldDB" id="A0AAU9L1V1"/>
<dbReference type="Proteomes" id="UP001160483">
    <property type="component" value="Unassembled WGS sequence"/>
</dbReference>
<proteinExistence type="predicted"/>
<protein>
    <submittedName>
        <fullName evidence="1">Uncharacterized protein</fullName>
    </submittedName>
</protein>
<name>A0AAU9L1V1_9STRA</name>
<evidence type="ECO:0000313" key="1">
    <source>
        <dbReference type="EMBL" id="CAH0479588.1"/>
    </source>
</evidence>
<organism evidence="1 2">
    <name type="scientific">Peronospora belbahrii</name>
    <dbReference type="NCBI Taxonomy" id="622444"/>
    <lineage>
        <taxon>Eukaryota</taxon>
        <taxon>Sar</taxon>
        <taxon>Stramenopiles</taxon>
        <taxon>Oomycota</taxon>
        <taxon>Peronosporomycetes</taxon>
        <taxon>Peronosporales</taxon>
        <taxon>Peronosporaceae</taxon>
        <taxon>Peronospora</taxon>
    </lineage>
</organism>
<sequence length="447" mass="49382">MAFIAGKGDRVWMLKEVEANVAATRKGRFSGIQRSYWAVSYTDAHTQLTRRKRCGSKEIATTGRKTVGRSFGVGMAFIAGKGDRVWMLKEVEANVAATRKGRFSGIQRSYWAVSYTDAHTQLTRRKRCGSKEIVTTGRKTVGRSFGVGMAFIAGKGDRVWMLKEVEANVAATRKGRFSGIQRSYWAVSYTDAHTQLTRRKRCGSKEIATTGRKTVGRSFGVGMAFIAGKGDRVWMLKEVEANVAATRKGRFSGIQRSYWAVSYTDAHTQLTRRKRCGSKEIATTGRKTVGRSFGVGMAFIAGKGDRVWMLKEVEANVDETVFSVFEEANTSYSEVVASKRTKISFGVGMAFIAGKGDRVWMLKEVEANVAATRKGRFSGIQRSYWAVSYTDAHTQLTRRKRCGSKEIATTGRKTVGRSFGVGMAFIAGKGDRVWMLKEVEANVSSSG</sequence>
<reference evidence="1" key="1">
    <citation type="submission" date="2021-11" db="EMBL/GenBank/DDBJ databases">
        <authorList>
            <person name="Islam A."/>
            <person name="Islam S."/>
            <person name="Flora M.S."/>
            <person name="Rahman M."/>
            <person name="Ziaur R.M."/>
            <person name="Epstein J.H."/>
            <person name="Hassan M."/>
            <person name="Klassen M."/>
            <person name="Woodard K."/>
            <person name="Webb A."/>
            <person name="Webby R.J."/>
            <person name="El Zowalaty M.E."/>
        </authorList>
    </citation>
    <scope>NUCLEOTIDE SEQUENCE</scope>
    <source>
        <strain evidence="1">Pbs3</strain>
    </source>
</reference>
<gene>
    <name evidence="1" type="ORF">PBS003_LOCUS6223</name>
</gene>
<dbReference type="EMBL" id="CAKKTJ010000319">
    <property type="protein sequence ID" value="CAH0479588.1"/>
    <property type="molecule type" value="Genomic_DNA"/>
</dbReference>
<comment type="caution">
    <text evidence="1">The sequence shown here is derived from an EMBL/GenBank/DDBJ whole genome shotgun (WGS) entry which is preliminary data.</text>
</comment>
<accession>A0AAU9L1V1</accession>